<keyword evidence="4" id="KW-0539">Nucleus</keyword>
<evidence type="ECO:0000313" key="7">
    <source>
        <dbReference type="EMBL" id="CAF3691926.1"/>
    </source>
</evidence>
<feature type="compositionally biased region" description="Basic and acidic residues" evidence="5">
    <location>
        <begin position="1"/>
        <end position="14"/>
    </location>
</feature>
<dbReference type="SUPFAM" id="SSF49417">
    <property type="entry name" value="p53-like transcription factors"/>
    <property type="match status" value="1"/>
</dbReference>
<organism evidence="7 8">
    <name type="scientific">Rotaria sordida</name>
    <dbReference type="NCBI Taxonomy" id="392033"/>
    <lineage>
        <taxon>Eukaryota</taxon>
        <taxon>Metazoa</taxon>
        <taxon>Spiralia</taxon>
        <taxon>Gnathifera</taxon>
        <taxon>Rotifera</taxon>
        <taxon>Eurotatoria</taxon>
        <taxon>Bdelloidea</taxon>
        <taxon>Philodinida</taxon>
        <taxon>Philodinidae</taxon>
        <taxon>Rotaria</taxon>
    </lineage>
</organism>
<proteinExistence type="predicted"/>
<dbReference type="PRINTS" id="PR00967">
    <property type="entry name" value="ONCOGENEAML1"/>
</dbReference>
<evidence type="ECO:0000256" key="3">
    <source>
        <dbReference type="ARBA" id="ARBA00023163"/>
    </source>
</evidence>
<keyword evidence="3" id="KW-0804">Transcription</keyword>
<evidence type="ECO:0000256" key="5">
    <source>
        <dbReference type="SAM" id="MobiDB-lite"/>
    </source>
</evidence>
<evidence type="ECO:0000256" key="4">
    <source>
        <dbReference type="ARBA" id="ARBA00023242"/>
    </source>
</evidence>
<evidence type="ECO:0000256" key="1">
    <source>
        <dbReference type="ARBA" id="ARBA00004123"/>
    </source>
</evidence>
<dbReference type="Pfam" id="PF00853">
    <property type="entry name" value="Runt"/>
    <property type="match status" value="1"/>
</dbReference>
<dbReference type="GO" id="GO:0000981">
    <property type="term" value="F:DNA-binding transcription factor activity, RNA polymerase II-specific"/>
    <property type="evidence" value="ECO:0007669"/>
    <property type="project" value="TreeGrafter"/>
</dbReference>
<feature type="region of interest" description="Disordered" evidence="5">
    <location>
        <begin position="226"/>
        <end position="262"/>
    </location>
</feature>
<feature type="compositionally biased region" description="Polar residues" evidence="5">
    <location>
        <begin position="246"/>
        <end position="262"/>
    </location>
</feature>
<comment type="caution">
    <text evidence="7">The sequence shown here is derived from an EMBL/GenBank/DDBJ whole genome shotgun (WGS) entry which is preliminary data.</text>
</comment>
<feature type="compositionally biased region" description="Low complexity" evidence="5">
    <location>
        <begin position="15"/>
        <end position="26"/>
    </location>
</feature>
<dbReference type="InterPro" id="IPR012346">
    <property type="entry name" value="p53/RUNT-type_TF_DNA-bd_sf"/>
</dbReference>
<evidence type="ECO:0000313" key="8">
    <source>
        <dbReference type="Proteomes" id="UP000663874"/>
    </source>
</evidence>
<gene>
    <name evidence="7" type="ORF">FNK824_LOCUS8568</name>
</gene>
<dbReference type="EMBL" id="CAJOBE010000850">
    <property type="protein sequence ID" value="CAF3691926.1"/>
    <property type="molecule type" value="Genomic_DNA"/>
</dbReference>
<evidence type="ECO:0000256" key="2">
    <source>
        <dbReference type="ARBA" id="ARBA00023015"/>
    </source>
</evidence>
<dbReference type="PROSITE" id="PS51062">
    <property type="entry name" value="RUNT"/>
    <property type="match status" value="1"/>
</dbReference>
<dbReference type="PANTHER" id="PTHR11950:SF31">
    <property type="entry name" value="SEGMENTATION PROTEIN RUNT"/>
    <property type="match status" value="1"/>
</dbReference>
<feature type="domain" description="Runt" evidence="6">
    <location>
        <begin position="67"/>
        <end position="194"/>
    </location>
</feature>
<dbReference type="PANTHER" id="PTHR11950">
    <property type="entry name" value="RUNT RELATED"/>
    <property type="match status" value="1"/>
</dbReference>
<dbReference type="Proteomes" id="UP000663874">
    <property type="component" value="Unassembled WGS sequence"/>
</dbReference>
<dbReference type="Gene3D" id="2.60.40.720">
    <property type="match status" value="2"/>
</dbReference>
<dbReference type="GO" id="GO:0000978">
    <property type="term" value="F:RNA polymerase II cis-regulatory region sequence-specific DNA binding"/>
    <property type="evidence" value="ECO:0007669"/>
    <property type="project" value="TreeGrafter"/>
</dbReference>
<reference evidence="7" key="1">
    <citation type="submission" date="2021-02" db="EMBL/GenBank/DDBJ databases">
        <authorList>
            <person name="Nowell W R."/>
        </authorList>
    </citation>
    <scope>NUCLEOTIDE SEQUENCE</scope>
</reference>
<dbReference type="GO" id="GO:0005634">
    <property type="term" value="C:nucleus"/>
    <property type="evidence" value="ECO:0007669"/>
    <property type="project" value="UniProtKB-SubCell"/>
</dbReference>
<feature type="region of interest" description="Disordered" evidence="5">
    <location>
        <begin position="1"/>
        <end position="29"/>
    </location>
</feature>
<dbReference type="AlphaFoldDB" id="A0A818U6Y6"/>
<sequence length="420" mass="47272">MAYERRRLSTESDKSSTSTNHSTESNVPYSTFSPHIVHPTIPTDKKLSIITTKEPTHISKRCSIMSSPAEELLARTKNTFIDLNPYFQCSSLPSHWRKNKSLRFILRTKRHIDIKTNTRVVIFAGNDYNPCATLKNNVSWFRGGQAEFNDLRFLGASGRGKKFTLTIVRSRSHIMSSVFLAFWIPIDGVIRKQSLIETTPPQQCTYRRAIKITVDGPRKKRDLKVKSDVNEIQADESNIDGESDNETNTTNYSMTTESKSFTSQGSSGLLLLAAAAEQKRKDDEDIPNNRPFQSAPMEITYSSKLSDTSSPITSCLSPSSLASQFSQSIGFSPTSSLDDFNSHLSRHVFLPNQNQSKPTTIPLTSNSPTTNLIFSLTQTPNHFDFFQHHQQQQRHDQQPIVETSNNTSSTNTTTKHVLCR</sequence>
<keyword evidence="2" id="KW-0805">Transcription regulation</keyword>
<feature type="compositionally biased region" description="Acidic residues" evidence="5">
    <location>
        <begin position="233"/>
        <end position="245"/>
    </location>
</feature>
<feature type="region of interest" description="Disordered" evidence="5">
    <location>
        <begin position="390"/>
        <end position="420"/>
    </location>
</feature>
<dbReference type="GO" id="GO:0005524">
    <property type="term" value="F:ATP binding"/>
    <property type="evidence" value="ECO:0007669"/>
    <property type="project" value="InterPro"/>
</dbReference>
<protein>
    <recommendedName>
        <fullName evidence="6">Runt domain-containing protein</fullName>
    </recommendedName>
</protein>
<dbReference type="InterPro" id="IPR008967">
    <property type="entry name" value="p53-like_TF_DNA-bd_sf"/>
</dbReference>
<evidence type="ECO:0000259" key="6">
    <source>
        <dbReference type="PROSITE" id="PS51062"/>
    </source>
</evidence>
<comment type="subcellular location">
    <subcellularLocation>
        <location evidence="1">Nucleus</location>
    </subcellularLocation>
</comment>
<feature type="region of interest" description="Disordered" evidence="5">
    <location>
        <begin position="276"/>
        <end position="295"/>
    </location>
</feature>
<name>A0A818U6Y6_9BILA</name>
<feature type="compositionally biased region" description="Low complexity" evidence="5">
    <location>
        <begin position="403"/>
        <end position="414"/>
    </location>
</feature>
<dbReference type="InterPro" id="IPR000040">
    <property type="entry name" value="AML1_Runt"/>
</dbReference>
<dbReference type="InterPro" id="IPR013524">
    <property type="entry name" value="Runt_dom"/>
</dbReference>
<accession>A0A818U6Y6</accession>